<dbReference type="EMBL" id="BDQA01000440">
    <property type="protein sequence ID" value="GBH21909.1"/>
    <property type="molecule type" value="Genomic_RNA"/>
</dbReference>
<dbReference type="AlphaFoldDB" id="A0A2V0R9D4"/>
<comment type="caution">
    <text evidence="1">The sequence shown here is derived from an EMBL/GenBank/DDBJ whole genome shotgun (WGS) entry which is preliminary data.</text>
</comment>
<sequence>MKNIENYVVLFCEKLQTLCLFELLIGVFLNKVSILDVYVYVPAEDSDSPEETAVKADEIKSRLTKKVKTRIKGGSPSKQNSFRGVSELTNLIGVAPRSANMLIVQRPIIPNIGFLWE</sequence>
<organism evidence="1">
    <name type="scientific">viral metagenome</name>
    <dbReference type="NCBI Taxonomy" id="1070528"/>
    <lineage>
        <taxon>unclassified sequences</taxon>
        <taxon>metagenomes</taxon>
        <taxon>organismal metagenomes</taxon>
    </lineage>
</organism>
<reference evidence="1" key="1">
    <citation type="submission" date="2017-04" db="EMBL/GenBank/DDBJ databases">
        <title>Unveiling RNA virosphere associated with marine microorganisms.</title>
        <authorList>
            <person name="Urayama S."/>
            <person name="Takaki Y."/>
            <person name="Nishi S."/>
            <person name="Yoshida Y."/>
            <person name="Deguchi S."/>
            <person name="Takai K."/>
            <person name="Nunoura T."/>
        </authorList>
    </citation>
    <scope>NUCLEOTIDE SEQUENCE</scope>
</reference>
<protein>
    <submittedName>
        <fullName evidence="1">Uncharacterized protein</fullName>
    </submittedName>
</protein>
<proteinExistence type="predicted"/>
<evidence type="ECO:0000313" key="1">
    <source>
        <dbReference type="EMBL" id="GBH21909.1"/>
    </source>
</evidence>
<accession>A0A2V0R9D4</accession>
<name>A0A2V0R9D4_9ZZZZ</name>